<name>K1QN69_MAGGI</name>
<reference evidence="1" key="1">
    <citation type="journal article" date="2012" name="Nature">
        <title>The oyster genome reveals stress adaptation and complexity of shell formation.</title>
        <authorList>
            <person name="Zhang G."/>
            <person name="Fang X."/>
            <person name="Guo X."/>
            <person name="Li L."/>
            <person name="Luo R."/>
            <person name="Xu F."/>
            <person name="Yang P."/>
            <person name="Zhang L."/>
            <person name="Wang X."/>
            <person name="Qi H."/>
            <person name="Xiong Z."/>
            <person name="Que H."/>
            <person name="Xie Y."/>
            <person name="Holland P.W."/>
            <person name="Paps J."/>
            <person name="Zhu Y."/>
            <person name="Wu F."/>
            <person name="Chen Y."/>
            <person name="Wang J."/>
            <person name="Peng C."/>
            <person name="Meng J."/>
            <person name="Yang L."/>
            <person name="Liu J."/>
            <person name="Wen B."/>
            <person name="Zhang N."/>
            <person name="Huang Z."/>
            <person name="Zhu Q."/>
            <person name="Feng Y."/>
            <person name="Mount A."/>
            <person name="Hedgecock D."/>
            <person name="Xu Z."/>
            <person name="Liu Y."/>
            <person name="Domazet-Loso T."/>
            <person name="Du Y."/>
            <person name="Sun X."/>
            <person name="Zhang S."/>
            <person name="Liu B."/>
            <person name="Cheng P."/>
            <person name="Jiang X."/>
            <person name="Li J."/>
            <person name="Fan D."/>
            <person name="Wang W."/>
            <person name="Fu W."/>
            <person name="Wang T."/>
            <person name="Wang B."/>
            <person name="Zhang J."/>
            <person name="Peng Z."/>
            <person name="Li Y."/>
            <person name="Li N."/>
            <person name="Wang J."/>
            <person name="Chen M."/>
            <person name="He Y."/>
            <person name="Tan F."/>
            <person name="Song X."/>
            <person name="Zheng Q."/>
            <person name="Huang R."/>
            <person name="Yang H."/>
            <person name="Du X."/>
            <person name="Chen L."/>
            <person name="Yang M."/>
            <person name="Gaffney P.M."/>
            <person name="Wang S."/>
            <person name="Luo L."/>
            <person name="She Z."/>
            <person name="Ming Y."/>
            <person name="Huang W."/>
            <person name="Zhang S."/>
            <person name="Huang B."/>
            <person name="Zhang Y."/>
            <person name="Qu T."/>
            <person name="Ni P."/>
            <person name="Miao G."/>
            <person name="Wang J."/>
            <person name="Wang Q."/>
            <person name="Steinberg C.E."/>
            <person name="Wang H."/>
            <person name="Li N."/>
            <person name="Qian L."/>
            <person name="Zhang G."/>
            <person name="Li Y."/>
            <person name="Yang H."/>
            <person name="Liu X."/>
            <person name="Wang J."/>
            <person name="Yin Y."/>
            <person name="Wang J."/>
        </authorList>
    </citation>
    <scope>NUCLEOTIDE SEQUENCE [LARGE SCALE GENOMIC DNA]</scope>
    <source>
        <strain evidence="1">05x7-T-G4-1.051#20</strain>
    </source>
</reference>
<evidence type="ECO:0008006" key="2">
    <source>
        <dbReference type="Google" id="ProtNLM"/>
    </source>
</evidence>
<protein>
    <recommendedName>
        <fullName evidence="2">Tesmin/TSO1-like CXC domain-containing protein</fullName>
    </recommendedName>
</protein>
<organism evidence="1">
    <name type="scientific">Magallana gigas</name>
    <name type="common">Pacific oyster</name>
    <name type="synonym">Crassostrea gigas</name>
    <dbReference type="NCBI Taxonomy" id="29159"/>
    <lineage>
        <taxon>Eukaryota</taxon>
        <taxon>Metazoa</taxon>
        <taxon>Spiralia</taxon>
        <taxon>Lophotrochozoa</taxon>
        <taxon>Mollusca</taxon>
        <taxon>Bivalvia</taxon>
        <taxon>Autobranchia</taxon>
        <taxon>Pteriomorphia</taxon>
        <taxon>Ostreida</taxon>
        <taxon>Ostreoidea</taxon>
        <taxon>Ostreidae</taxon>
        <taxon>Magallana</taxon>
    </lineage>
</organism>
<proteinExistence type="predicted"/>
<dbReference type="EMBL" id="JH815863">
    <property type="protein sequence ID" value="EKC35353.1"/>
    <property type="molecule type" value="Genomic_DNA"/>
</dbReference>
<accession>K1QN69</accession>
<dbReference type="HOGENOM" id="CLU_095431_0_0_1"/>
<evidence type="ECO:0000313" key="1">
    <source>
        <dbReference type="EMBL" id="EKC35353.1"/>
    </source>
</evidence>
<sequence>MLLGEELCQLLPAIHSVTGFDTTSKPFGIGKAAALKKIKSTNYIQETLNTFCDTSASTESILQSGSEVISSLYGGVPYEGLDILRLRKFGSKVAAGSLSVQVQSLPPTADAANFHIKRAYLQYRYWMTDENLDPCQWGWYLSSGELFPVKTSKPVAPAILLKTVKCNCKTNCDSKRCTCRKSGLDCSVSCGECRGTCSNSSEPDLLDTLDDANENYQY</sequence>
<dbReference type="InParanoid" id="K1QN69"/>
<gene>
    <name evidence="1" type="ORF">CGI_10012495</name>
</gene>
<dbReference type="AlphaFoldDB" id="K1QN69"/>